<keyword evidence="3" id="KW-1185">Reference proteome</keyword>
<dbReference type="SUPFAM" id="SSF56436">
    <property type="entry name" value="C-type lectin-like"/>
    <property type="match status" value="1"/>
</dbReference>
<dbReference type="Pfam" id="PF03781">
    <property type="entry name" value="FGE-sulfatase"/>
    <property type="match status" value="1"/>
</dbReference>
<dbReference type="EMBL" id="BLAU01000001">
    <property type="protein sequence ID" value="GET22682.1"/>
    <property type="molecule type" value="Genomic_DNA"/>
</dbReference>
<reference evidence="2 3" key="1">
    <citation type="submission" date="2019-10" db="EMBL/GenBank/DDBJ databases">
        <title>Prolixibacter strains distinguished by the presence of nitrate reductase genes were adept at nitrate-dependent anaerobic corrosion of metallic iron and carbon steel.</title>
        <authorList>
            <person name="Iino T."/>
            <person name="Shono N."/>
            <person name="Ito K."/>
            <person name="Nakamura R."/>
            <person name="Sueoka K."/>
            <person name="Harayama S."/>
            <person name="Ohkuma M."/>
        </authorList>
    </citation>
    <scope>NUCLEOTIDE SEQUENCE [LARGE SCALE GENOMIC DNA]</scope>
    <source>
        <strain evidence="2 3">MIC1-1</strain>
    </source>
</reference>
<feature type="domain" description="Sulfatase-modifying factor enzyme-like" evidence="1">
    <location>
        <begin position="1"/>
        <end position="255"/>
    </location>
</feature>
<evidence type="ECO:0000313" key="3">
    <source>
        <dbReference type="Proteomes" id="UP000396862"/>
    </source>
</evidence>
<dbReference type="Gene3D" id="3.90.1580.10">
    <property type="entry name" value="paralog of FGE (formylglycine-generating enzyme)"/>
    <property type="match status" value="1"/>
</dbReference>
<dbReference type="PANTHER" id="PTHR23150:SF19">
    <property type="entry name" value="FORMYLGLYCINE-GENERATING ENZYME"/>
    <property type="match status" value="1"/>
</dbReference>
<proteinExistence type="predicted"/>
<accession>A0ABQ0ZMG5</accession>
<evidence type="ECO:0000313" key="2">
    <source>
        <dbReference type="EMBL" id="GET22682.1"/>
    </source>
</evidence>
<sequence length="258" mass="28653">MVHFVGGTFMMGSEKGLSNEKPVHQVTVKSFYIDKTPVTVAEFRRFIKSTGYMTDAQNFGDAGVFSFQKRQWELVPGATWKYPFGPDGPKAPDNHPVTQVSWNDASAYAEWAGKRLPSEAEWEYAARCGGENKSTYSWGDKLIVDGKYQANVWQGNQITDRQGADGFVYTSPVGYYGETACGLTDMGGNVWNWCADVYEAYPGGEYTVQPNQNVRVIRGGSFFFDANGAYSYTVSARSMNSIETSLFNMGFRCARSGE</sequence>
<gene>
    <name evidence="2" type="ORF">JCM18694_29280</name>
</gene>
<organism evidence="2 3">
    <name type="scientific">Prolixibacter denitrificans</name>
    <dbReference type="NCBI Taxonomy" id="1541063"/>
    <lineage>
        <taxon>Bacteria</taxon>
        <taxon>Pseudomonadati</taxon>
        <taxon>Bacteroidota</taxon>
        <taxon>Bacteroidia</taxon>
        <taxon>Marinilabiliales</taxon>
        <taxon>Prolixibacteraceae</taxon>
        <taxon>Prolixibacter</taxon>
    </lineage>
</organism>
<dbReference type="Proteomes" id="UP000396862">
    <property type="component" value="Unassembled WGS sequence"/>
</dbReference>
<dbReference type="InterPro" id="IPR016187">
    <property type="entry name" value="CTDL_fold"/>
</dbReference>
<evidence type="ECO:0000259" key="1">
    <source>
        <dbReference type="Pfam" id="PF03781"/>
    </source>
</evidence>
<name>A0ABQ0ZMG5_9BACT</name>
<dbReference type="PANTHER" id="PTHR23150">
    <property type="entry name" value="SULFATASE MODIFYING FACTOR 1, 2"/>
    <property type="match status" value="1"/>
</dbReference>
<dbReference type="InterPro" id="IPR042095">
    <property type="entry name" value="SUMF_sf"/>
</dbReference>
<dbReference type="InterPro" id="IPR051043">
    <property type="entry name" value="Sulfatase_Mod_Factor_Kinase"/>
</dbReference>
<protein>
    <recommendedName>
        <fullName evidence="1">Sulfatase-modifying factor enzyme-like domain-containing protein</fullName>
    </recommendedName>
</protein>
<dbReference type="InterPro" id="IPR005532">
    <property type="entry name" value="SUMF_dom"/>
</dbReference>
<comment type="caution">
    <text evidence="2">The sequence shown here is derived from an EMBL/GenBank/DDBJ whole genome shotgun (WGS) entry which is preliminary data.</text>
</comment>